<dbReference type="NCBIfam" id="NF001159">
    <property type="entry name" value="PRK00150.1-3"/>
    <property type="match status" value="1"/>
</dbReference>
<organism evidence="3 4">
    <name type="scientific">Kroppenstedtia sanguinis</name>
    <dbReference type="NCBI Taxonomy" id="1380684"/>
    <lineage>
        <taxon>Bacteria</taxon>
        <taxon>Bacillati</taxon>
        <taxon>Bacillota</taxon>
        <taxon>Bacilli</taxon>
        <taxon>Bacillales</taxon>
        <taxon>Thermoactinomycetaceae</taxon>
        <taxon>Kroppenstedtia</taxon>
    </lineage>
</organism>
<name>A0ABW4C907_9BACL</name>
<reference evidence="4" key="1">
    <citation type="journal article" date="2019" name="Int. J. Syst. Evol. Microbiol.">
        <title>The Global Catalogue of Microorganisms (GCM) 10K type strain sequencing project: providing services to taxonomists for standard genome sequencing and annotation.</title>
        <authorList>
            <consortium name="The Broad Institute Genomics Platform"/>
            <consortium name="The Broad Institute Genome Sequencing Center for Infectious Disease"/>
            <person name="Wu L."/>
            <person name="Ma J."/>
        </authorList>
    </citation>
    <scope>NUCLEOTIDE SEQUENCE [LARGE SCALE GENOMIC DNA]</scope>
    <source>
        <strain evidence="4">S1</strain>
    </source>
</reference>
<feature type="binding site" evidence="2">
    <location>
        <position position="135"/>
    </location>
    <ligand>
        <name>Fe cation</name>
        <dbReference type="ChEBI" id="CHEBI:24875"/>
    </ligand>
</feature>
<comment type="cofactor">
    <cofactor evidence="2">
        <name>Fe(2+)</name>
        <dbReference type="ChEBI" id="CHEBI:29033"/>
    </cofactor>
    <text evidence="2">Binds 1 Fe(2+) ion.</text>
</comment>
<sequence>MAIRKIVLVPDPILKEKARPVTKFNERLHKLLDDMADTMYDAPGVGLAAPQVGISKRVIVVDDGNGLIEAVNPELFDKEGEQLAPPEGCLSIPGLLGEVRRAEKVRLKAQDRQGQFFELEAEGYLARILQHEVDHLNGILFTDIADRVFEPKREDE</sequence>
<dbReference type="PIRSF" id="PIRSF004749">
    <property type="entry name" value="Pep_def"/>
    <property type="match status" value="1"/>
</dbReference>
<feature type="binding site" evidence="2">
    <location>
        <position position="89"/>
    </location>
    <ligand>
        <name>Fe cation</name>
        <dbReference type="ChEBI" id="CHEBI:24875"/>
    </ligand>
</feature>
<feature type="binding site" evidence="2">
    <location>
        <position position="131"/>
    </location>
    <ligand>
        <name>Fe cation</name>
        <dbReference type="ChEBI" id="CHEBI:24875"/>
    </ligand>
</feature>
<dbReference type="NCBIfam" id="TIGR00079">
    <property type="entry name" value="pept_deformyl"/>
    <property type="match status" value="1"/>
</dbReference>
<proteinExistence type="inferred from homology"/>
<dbReference type="InterPro" id="IPR023635">
    <property type="entry name" value="Peptide_deformylase"/>
</dbReference>
<comment type="similarity">
    <text evidence="1 2">Belongs to the polypeptide deformylase family.</text>
</comment>
<dbReference type="RefSeq" id="WP_380163912.1">
    <property type="nucleotide sequence ID" value="NZ_JBHTNU010000005.1"/>
</dbReference>
<dbReference type="HAMAP" id="MF_00163">
    <property type="entry name" value="Pep_deformylase"/>
    <property type="match status" value="1"/>
</dbReference>
<dbReference type="InterPro" id="IPR036821">
    <property type="entry name" value="Peptide_deformylase_sf"/>
</dbReference>
<evidence type="ECO:0000313" key="3">
    <source>
        <dbReference type="EMBL" id="MFD1426636.1"/>
    </source>
</evidence>
<accession>A0ABW4C907</accession>
<dbReference type="PANTHER" id="PTHR10458:SF22">
    <property type="entry name" value="PEPTIDE DEFORMYLASE"/>
    <property type="match status" value="1"/>
</dbReference>
<dbReference type="CDD" id="cd00487">
    <property type="entry name" value="Pep_deformylase"/>
    <property type="match status" value="1"/>
</dbReference>
<dbReference type="Proteomes" id="UP001597282">
    <property type="component" value="Unassembled WGS sequence"/>
</dbReference>
<comment type="catalytic activity">
    <reaction evidence="2">
        <text>N-terminal N-formyl-L-methionyl-[peptide] + H2O = N-terminal L-methionyl-[peptide] + formate</text>
        <dbReference type="Rhea" id="RHEA:24420"/>
        <dbReference type="Rhea" id="RHEA-COMP:10639"/>
        <dbReference type="Rhea" id="RHEA-COMP:10640"/>
        <dbReference type="ChEBI" id="CHEBI:15377"/>
        <dbReference type="ChEBI" id="CHEBI:15740"/>
        <dbReference type="ChEBI" id="CHEBI:49298"/>
        <dbReference type="ChEBI" id="CHEBI:64731"/>
        <dbReference type="EC" id="3.5.1.88"/>
    </reaction>
</comment>
<comment type="caution">
    <text evidence="3">The sequence shown here is derived from an EMBL/GenBank/DDBJ whole genome shotgun (WGS) entry which is preliminary data.</text>
</comment>
<dbReference type="GO" id="GO:0042586">
    <property type="term" value="F:peptide deformylase activity"/>
    <property type="evidence" value="ECO:0007669"/>
    <property type="project" value="UniProtKB-EC"/>
</dbReference>
<gene>
    <name evidence="2 3" type="primary">def</name>
    <name evidence="3" type="ORF">ACFQ4Y_06735</name>
</gene>
<dbReference type="PRINTS" id="PR01576">
    <property type="entry name" value="PDEFORMYLASE"/>
</dbReference>
<keyword evidence="4" id="KW-1185">Reference proteome</keyword>
<dbReference type="EMBL" id="JBHTNU010000005">
    <property type="protein sequence ID" value="MFD1426636.1"/>
    <property type="molecule type" value="Genomic_DNA"/>
</dbReference>
<evidence type="ECO:0000256" key="1">
    <source>
        <dbReference type="ARBA" id="ARBA00010759"/>
    </source>
</evidence>
<dbReference type="SUPFAM" id="SSF56420">
    <property type="entry name" value="Peptide deformylase"/>
    <property type="match status" value="1"/>
</dbReference>
<protein>
    <recommendedName>
        <fullName evidence="2">Peptide deformylase</fullName>
        <shortName evidence="2">PDF</shortName>
        <ecNumber evidence="2">3.5.1.88</ecNumber>
    </recommendedName>
    <alternativeName>
        <fullName evidence="2">Polypeptide deformylase</fullName>
    </alternativeName>
</protein>
<dbReference type="Pfam" id="PF01327">
    <property type="entry name" value="Pep_deformylase"/>
    <property type="match status" value="1"/>
</dbReference>
<feature type="active site" evidence="2">
    <location>
        <position position="132"/>
    </location>
</feature>
<evidence type="ECO:0000256" key="2">
    <source>
        <dbReference type="HAMAP-Rule" id="MF_00163"/>
    </source>
</evidence>
<keyword evidence="2 3" id="KW-0378">Hydrolase</keyword>
<keyword evidence="2" id="KW-0408">Iron</keyword>
<evidence type="ECO:0000313" key="4">
    <source>
        <dbReference type="Proteomes" id="UP001597282"/>
    </source>
</evidence>
<keyword evidence="2" id="KW-0648">Protein biosynthesis</keyword>
<keyword evidence="2" id="KW-0479">Metal-binding</keyword>
<dbReference type="EC" id="3.5.1.88" evidence="2"/>
<dbReference type="PANTHER" id="PTHR10458">
    <property type="entry name" value="PEPTIDE DEFORMYLASE"/>
    <property type="match status" value="1"/>
</dbReference>
<comment type="function">
    <text evidence="2">Removes the formyl group from the N-terminal Met of newly synthesized proteins. Requires at least a dipeptide for an efficient rate of reaction. N-terminal L-methionine is a prerequisite for activity but the enzyme has broad specificity at other positions.</text>
</comment>
<dbReference type="Gene3D" id="3.90.45.10">
    <property type="entry name" value="Peptide deformylase"/>
    <property type="match status" value="1"/>
</dbReference>